<protein>
    <recommendedName>
        <fullName evidence="4">Outer membrane lipoprotein-sorting protein</fullName>
    </recommendedName>
</protein>
<dbReference type="Proteomes" id="UP000194432">
    <property type="component" value="Chromosome 1"/>
</dbReference>
<feature type="chain" id="PRO_5012444456" description="Outer membrane lipoprotein-sorting protein" evidence="1">
    <location>
        <begin position="24"/>
        <end position="453"/>
    </location>
</feature>
<name>A0A240U1B4_9BURK</name>
<organism evidence="2 3">
    <name type="scientific">Acidovorax carolinensis</name>
    <dbReference type="NCBI Taxonomy" id="553814"/>
    <lineage>
        <taxon>Bacteria</taxon>
        <taxon>Pseudomonadati</taxon>
        <taxon>Pseudomonadota</taxon>
        <taxon>Betaproteobacteria</taxon>
        <taxon>Burkholderiales</taxon>
        <taxon>Comamonadaceae</taxon>
        <taxon>Acidovorax</taxon>
    </lineage>
</organism>
<evidence type="ECO:0000313" key="2">
    <source>
        <dbReference type="EMBL" id="ART51181.1"/>
    </source>
</evidence>
<dbReference type="Pfam" id="PF07044">
    <property type="entry name" value="DUF1329"/>
    <property type="match status" value="1"/>
</dbReference>
<accession>A0A240U1B4</accession>
<keyword evidence="1" id="KW-0732">Signal</keyword>
<dbReference type="InterPro" id="IPR010752">
    <property type="entry name" value="DUF1329"/>
</dbReference>
<evidence type="ECO:0000313" key="3">
    <source>
        <dbReference type="Proteomes" id="UP000194432"/>
    </source>
</evidence>
<dbReference type="AlphaFoldDB" id="A0A240U1B4"/>
<evidence type="ECO:0000256" key="1">
    <source>
        <dbReference type="SAM" id="SignalP"/>
    </source>
</evidence>
<dbReference type="CDD" id="cd16329">
    <property type="entry name" value="LolA_like"/>
    <property type="match status" value="1"/>
</dbReference>
<dbReference type="KEGG" id="acin:CBP34_05210"/>
<dbReference type="RefSeq" id="WP_094097490.1">
    <property type="nucleotide sequence ID" value="NZ_CP021361.1"/>
</dbReference>
<reference evidence="2 3" key="1">
    <citation type="submission" date="2017-05" db="EMBL/GenBank/DDBJ databases">
        <title>Polyphasic characterization of four soil-derived phenanthrene-degrading Acidovorax strains and proposal of Acidovorax phenanthrenivorans sp. nov.</title>
        <authorList>
            <person name="Singleton D.R."/>
            <person name="Lee J."/>
            <person name="Dickey A.N."/>
            <person name="Stroud A."/>
            <person name="Scholl E.H."/>
            <person name="Wright F.A."/>
            <person name="Aitken M.D."/>
        </authorList>
    </citation>
    <scope>NUCLEOTIDE SEQUENCE [LARGE SCALE GENOMIC DNA]</scope>
    <source>
        <strain evidence="2">NA3</strain>
    </source>
</reference>
<evidence type="ECO:0008006" key="4">
    <source>
        <dbReference type="Google" id="ProtNLM"/>
    </source>
</evidence>
<sequence>MKFMIKPISTIIAYAFLAGVALAEVSADEAAALKSTLTPMGAEKAGNKDGSIPAWTGGYTTPTPGYKKGGRRPDPFASDKPLYSITVKNMAQYADKLTDGTKAMLQKYPDTFRVDVYPSKRTYVAPQWFYDKTFENATKVKLSGLDNPYAVGALGGIPFPIPKNGAEVMVNHQLSYKLEQVYERAKNFTVNSSGQAVLVSHYENYFTFPYNTKGVNVEDGQWWYKVRSTNIGPAIRAGEAVMQHFNVNEDKTLGWIYLTGQRRVRKLPNVCCDTQLSFSAGILTFDELTVFEGDMSRFDWKLVGKKEILVPYNSNRTMVPSKTADVITGAHLNPDHVRWELHRVWVVDATLKPGKRHVSPKSRYYIDEDSWYALLGDRWDAQGKLARTTYLLPIVAPDVPAFIRSSFGLNDLIGGNSYLGSLYNDESVQIRVEEKPFPASTYSPDSMASEGIR</sequence>
<keyword evidence="3" id="KW-1185">Reference proteome</keyword>
<proteinExistence type="predicted"/>
<dbReference type="Gene3D" id="2.50.20.10">
    <property type="entry name" value="Lipoprotein localisation LolA/LolB/LppX"/>
    <property type="match status" value="1"/>
</dbReference>
<gene>
    <name evidence="2" type="ORF">CBP34_05210</name>
</gene>
<feature type="signal peptide" evidence="1">
    <location>
        <begin position="1"/>
        <end position="23"/>
    </location>
</feature>
<dbReference type="EMBL" id="CP021361">
    <property type="protein sequence ID" value="ART51181.1"/>
    <property type="molecule type" value="Genomic_DNA"/>
</dbReference>